<organism evidence="9 10">
    <name type="scientific">Inquilinus limosus</name>
    <dbReference type="NCBI Taxonomy" id="171674"/>
    <lineage>
        <taxon>Bacteria</taxon>
        <taxon>Pseudomonadati</taxon>
        <taxon>Pseudomonadota</taxon>
        <taxon>Alphaproteobacteria</taxon>
        <taxon>Rhodospirillales</taxon>
        <taxon>Rhodospirillaceae</taxon>
        <taxon>Inquilinus</taxon>
    </lineage>
</organism>
<dbReference type="Gene3D" id="1.10.3470.10">
    <property type="entry name" value="ABC transporter involved in vitamin B12 uptake, BtuC"/>
    <property type="match status" value="1"/>
</dbReference>
<comment type="similarity">
    <text evidence="2">Belongs to the binding-protein-dependent transport system permease family. FecCD subfamily.</text>
</comment>
<evidence type="ECO:0000313" key="10">
    <source>
        <dbReference type="Proteomes" id="UP000196655"/>
    </source>
</evidence>
<dbReference type="Proteomes" id="UP000196655">
    <property type="component" value="Unassembled WGS sequence"/>
</dbReference>
<dbReference type="PANTHER" id="PTHR30472:SF25">
    <property type="entry name" value="ABC TRANSPORTER PERMEASE PROTEIN MJ0876-RELATED"/>
    <property type="match status" value="1"/>
</dbReference>
<dbReference type="Pfam" id="PF01032">
    <property type="entry name" value="FecCD"/>
    <property type="match status" value="1"/>
</dbReference>
<keyword evidence="5 8" id="KW-0812">Transmembrane</keyword>
<feature type="transmembrane region" description="Helical" evidence="8">
    <location>
        <begin position="244"/>
        <end position="277"/>
    </location>
</feature>
<dbReference type="EMBL" id="NHON01000010">
    <property type="protein sequence ID" value="OWJ67774.1"/>
    <property type="molecule type" value="Genomic_DNA"/>
</dbReference>
<feature type="transmembrane region" description="Helical" evidence="8">
    <location>
        <begin position="289"/>
        <end position="310"/>
    </location>
</feature>
<evidence type="ECO:0000256" key="2">
    <source>
        <dbReference type="ARBA" id="ARBA00007935"/>
    </source>
</evidence>
<evidence type="ECO:0000256" key="8">
    <source>
        <dbReference type="SAM" id="Phobius"/>
    </source>
</evidence>
<protein>
    <submittedName>
        <fullName evidence="9">ABC transporter permease</fullName>
    </submittedName>
</protein>
<dbReference type="GO" id="GO:0022857">
    <property type="term" value="F:transmembrane transporter activity"/>
    <property type="evidence" value="ECO:0007669"/>
    <property type="project" value="InterPro"/>
</dbReference>
<keyword evidence="3" id="KW-0813">Transport</keyword>
<dbReference type="STRING" id="1122125.GCA_000423185_00565"/>
<dbReference type="OrthoDB" id="9811975at2"/>
<feature type="transmembrane region" description="Helical" evidence="8">
    <location>
        <begin position="100"/>
        <end position="120"/>
    </location>
</feature>
<dbReference type="GO" id="GO:0005886">
    <property type="term" value="C:plasma membrane"/>
    <property type="evidence" value="ECO:0007669"/>
    <property type="project" value="UniProtKB-SubCell"/>
</dbReference>
<comment type="caution">
    <text evidence="9">The sequence shown here is derived from an EMBL/GenBank/DDBJ whole genome shotgun (WGS) entry which is preliminary data.</text>
</comment>
<dbReference type="CDD" id="cd06550">
    <property type="entry name" value="TM_ABC_iron-siderophores_like"/>
    <property type="match status" value="1"/>
</dbReference>
<keyword evidence="7 8" id="KW-0472">Membrane</keyword>
<feature type="transmembrane region" description="Helical" evidence="8">
    <location>
        <begin position="203"/>
        <end position="224"/>
    </location>
</feature>
<accession>A0A211ZRG1</accession>
<evidence type="ECO:0000256" key="4">
    <source>
        <dbReference type="ARBA" id="ARBA00022475"/>
    </source>
</evidence>
<dbReference type="SUPFAM" id="SSF81345">
    <property type="entry name" value="ABC transporter involved in vitamin B12 uptake, BtuC"/>
    <property type="match status" value="1"/>
</dbReference>
<comment type="subcellular location">
    <subcellularLocation>
        <location evidence="1">Cell membrane</location>
        <topology evidence="1">Multi-pass membrane protein</topology>
    </subcellularLocation>
</comment>
<keyword evidence="10" id="KW-1185">Reference proteome</keyword>
<dbReference type="InterPro" id="IPR000522">
    <property type="entry name" value="ABC_transptr_permease_BtuC"/>
</dbReference>
<evidence type="ECO:0000313" key="9">
    <source>
        <dbReference type="EMBL" id="OWJ67774.1"/>
    </source>
</evidence>
<evidence type="ECO:0000256" key="5">
    <source>
        <dbReference type="ARBA" id="ARBA00022692"/>
    </source>
</evidence>
<feature type="transmembrane region" description="Helical" evidence="8">
    <location>
        <begin position="126"/>
        <end position="147"/>
    </location>
</feature>
<evidence type="ECO:0000256" key="1">
    <source>
        <dbReference type="ARBA" id="ARBA00004651"/>
    </source>
</evidence>
<reference evidence="10" key="1">
    <citation type="submission" date="2017-05" db="EMBL/GenBank/DDBJ databases">
        <authorList>
            <person name="Macchi M."/>
            <person name="Festa S."/>
            <person name="Coppotelli B.M."/>
            <person name="Morelli I.S."/>
        </authorList>
    </citation>
    <scope>NUCLEOTIDE SEQUENCE [LARGE SCALE GENOMIC DNA]</scope>
    <source>
        <strain evidence="10">I</strain>
    </source>
</reference>
<dbReference type="GO" id="GO:0033214">
    <property type="term" value="P:siderophore-iron import into cell"/>
    <property type="evidence" value="ECO:0007669"/>
    <property type="project" value="TreeGrafter"/>
</dbReference>
<feature type="transmembrane region" description="Helical" evidence="8">
    <location>
        <begin position="154"/>
        <end position="175"/>
    </location>
</feature>
<evidence type="ECO:0000256" key="3">
    <source>
        <dbReference type="ARBA" id="ARBA00022448"/>
    </source>
</evidence>
<evidence type="ECO:0000256" key="7">
    <source>
        <dbReference type="ARBA" id="ARBA00023136"/>
    </source>
</evidence>
<sequence>MTAGFDTASRSAAPSYPFLLTGLALAALACLAGSVATGYAPLDLGPAIGDLLAGRQSLPALVLLELRLPRALLGLLVGFSLGLGGAAMQGLLRNPLAEPGVIGVSAAAALGAVLVFYTGLSGGFALALPLGGIAGAVPATLLLLALARRGAGTMTVILAGVAISSAAGALTALALNLSPNPYAALEIVFWLMGSLADRSLDHVWLVLLPMAIGWALILAGSRALDALTLGEDTATSLGFDLGRLRLQLIVGTALAVGSAVAVSGAIGFVGLVVPHLLRPLVGHRPGRLLLASGLGGAVLLLLADIAVRLIRVQPELKLGVVTAVIGAPFLFSLIWRLRRSA</sequence>
<gene>
    <name evidence="9" type="ORF">BWR60_07260</name>
</gene>
<name>A0A211ZRG1_9PROT</name>
<proteinExistence type="inferred from homology"/>
<feature type="transmembrane region" description="Helical" evidence="8">
    <location>
        <begin position="71"/>
        <end position="88"/>
    </location>
</feature>
<dbReference type="AlphaFoldDB" id="A0A211ZRG1"/>
<keyword evidence="4" id="KW-1003">Cell membrane</keyword>
<evidence type="ECO:0000256" key="6">
    <source>
        <dbReference type="ARBA" id="ARBA00022989"/>
    </source>
</evidence>
<dbReference type="InterPro" id="IPR037294">
    <property type="entry name" value="ABC_BtuC-like"/>
</dbReference>
<dbReference type="RefSeq" id="WP_088150343.1">
    <property type="nucleotide sequence ID" value="NZ_NHON01000010.1"/>
</dbReference>
<feature type="transmembrane region" description="Helical" evidence="8">
    <location>
        <begin position="316"/>
        <end position="335"/>
    </location>
</feature>
<dbReference type="PANTHER" id="PTHR30472">
    <property type="entry name" value="FERRIC ENTEROBACTIN TRANSPORT SYSTEM PERMEASE PROTEIN"/>
    <property type="match status" value="1"/>
</dbReference>
<keyword evidence="6 8" id="KW-1133">Transmembrane helix</keyword>